<evidence type="ECO:0000313" key="3">
    <source>
        <dbReference type="Proteomes" id="UP001527925"/>
    </source>
</evidence>
<organism evidence="2 3">
    <name type="scientific">Polyrhizophydium stewartii</name>
    <dbReference type="NCBI Taxonomy" id="2732419"/>
    <lineage>
        <taxon>Eukaryota</taxon>
        <taxon>Fungi</taxon>
        <taxon>Fungi incertae sedis</taxon>
        <taxon>Chytridiomycota</taxon>
        <taxon>Chytridiomycota incertae sedis</taxon>
        <taxon>Chytridiomycetes</taxon>
        <taxon>Rhizophydiales</taxon>
        <taxon>Rhizophydiales incertae sedis</taxon>
        <taxon>Polyrhizophydium</taxon>
    </lineage>
</organism>
<dbReference type="SUPFAM" id="SSF55729">
    <property type="entry name" value="Acyl-CoA N-acyltransferases (Nat)"/>
    <property type="match status" value="1"/>
</dbReference>
<feature type="domain" description="LYC1 C-terminal" evidence="1">
    <location>
        <begin position="188"/>
        <end position="351"/>
    </location>
</feature>
<dbReference type="InterPro" id="IPR016181">
    <property type="entry name" value="Acyl_CoA_acyltransferase"/>
</dbReference>
<dbReference type="Proteomes" id="UP001527925">
    <property type="component" value="Unassembled WGS sequence"/>
</dbReference>
<reference evidence="2 3" key="1">
    <citation type="submission" date="2023-09" db="EMBL/GenBank/DDBJ databases">
        <title>Pangenome analysis of Batrachochytrium dendrobatidis and related Chytrids.</title>
        <authorList>
            <person name="Yacoub M.N."/>
            <person name="Stajich J.E."/>
            <person name="James T.Y."/>
        </authorList>
    </citation>
    <scope>NUCLEOTIDE SEQUENCE [LARGE SCALE GENOMIC DNA]</scope>
    <source>
        <strain evidence="2 3">JEL0888</strain>
    </source>
</reference>
<dbReference type="Gene3D" id="3.40.630.30">
    <property type="match status" value="1"/>
</dbReference>
<dbReference type="InterPro" id="IPR053013">
    <property type="entry name" value="LAT"/>
</dbReference>
<evidence type="ECO:0000259" key="1">
    <source>
        <dbReference type="Pfam" id="PF22998"/>
    </source>
</evidence>
<protein>
    <recommendedName>
        <fullName evidence="1">LYC1 C-terminal domain-containing protein</fullName>
    </recommendedName>
</protein>
<comment type="caution">
    <text evidence="2">The sequence shown here is derived from an EMBL/GenBank/DDBJ whole genome shotgun (WGS) entry which is preliminary data.</text>
</comment>
<sequence>MTALIRTSAEQAERIIADNHAEWGLPTLSLEQYRAREHRLAQCTFARSGYERWALVPADDKSAPDVLSSCEVYEHPAVLVDAGGAVHDGVCLAIASVYTPAAQRRKGHAAMMLATLAETVFRKHPRAVASTLFSDIGPRYYDRLGWRVHPSVSAVLDLARLPSGVGAAAAAAASAGAVELSIRNPLVLAELLRLDAERTRSDTISSFSGTPLVAVLPTAAVVEWNFERGVFYAEILGRAIPDCCGVHFAGPQGGLVLWFHNFKENELAVLRCRVLSQAAADAALAACAAEAARHGLARVQLWDPCDLILGSASFPVELVERTSSLSSLMVLAGTPSNVLPVWINNEKFGWV</sequence>
<dbReference type="PANTHER" id="PTHR34815">
    <property type="entry name" value="LYSINE ACETYLTRANSFERASE"/>
    <property type="match status" value="1"/>
</dbReference>
<evidence type="ECO:0000313" key="2">
    <source>
        <dbReference type="EMBL" id="KAL2912229.1"/>
    </source>
</evidence>
<dbReference type="InterPro" id="IPR055100">
    <property type="entry name" value="GNAT_LYC1-like"/>
</dbReference>
<gene>
    <name evidence="2" type="ORF">HK105_208297</name>
</gene>
<dbReference type="PANTHER" id="PTHR34815:SF2">
    <property type="entry name" value="N-ACETYLTRANSFERASE DOMAIN-CONTAINING PROTEIN"/>
    <property type="match status" value="1"/>
</dbReference>
<accession>A0ABR4MYC9</accession>
<proteinExistence type="predicted"/>
<dbReference type="Pfam" id="PF22998">
    <property type="entry name" value="GNAT_LYC1-like"/>
    <property type="match status" value="1"/>
</dbReference>
<keyword evidence="3" id="KW-1185">Reference proteome</keyword>
<dbReference type="EMBL" id="JADGIZ020000073">
    <property type="protein sequence ID" value="KAL2912229.1"/>
    <property type="molecule type" value="Genomic_DNA"/>
</dbReference>
<name>A0ABR4MYC9_9FUNG</name>